<evidence type="ECO:0000256" key="1">
    <source>
        <dbReference type="SAM" id="MobiDB-lite"/>
    </source>
</evidence>
<name>A0A843UIV3_COLES</name>
<evidence type="ECO:0000313" key="3">
    <source>
        <dbReference type="Proteomes" id="UP000652761"/>
    </source>
</evidence>
<organism evidence="2 3">
    <name type="scientific">Colocasia esculenta</name>
    <name type="common">Wild taro</name>
    <name type="synonym">Arum esculentum</name>
    <dbReference type="NCBI Taxonomy" id="4460"/>
    <lineage>
        <taxon>Eukaryota</taxon>
        <taxon>Viridiplantae</taxon>
        <taxon>Streptophyta</taxon>
        <taxon>Embryophyta</taxon>
        <taxon>Tracheophyta</taxon>
        <taxon>Spermatophyta</taxon>
        <taxon>Magnoliopsida</taxon>
        <taxon>Liliopsida</taxon>
        <taxon>Araceae</taxon>
        <taxon>Aroideae</taxon>
        <taxon>Colocasieae</taxon>
        <taxon>Colocasia</taxon>
    </lineage>
</organism>
<comment type="caution">
    <text evidence="2">The sequence shown here is derived from an EMBL/GenBank/DDBJ whole genome shotgun (WGS) entry which is preliminary data.</text>
</comment>
<sequence>MRSQSATGKRITDQTTLLRNPQPEKQEESPYLREERAVRRSLGVSSASRELPAARTRQPASFYAEILQETHMTSPPGRAELVAVLPG</sequence>
<reference evidence="2" key="1">
    <citation type="submission" date="2017-07" db="EMBL/GenBank/DDBJ databases">
        <title>Taro Niue Genome Assembly and Annotation.</title>
        <authorList>
            <person name="Atibalentja N."/>
            <person name="Keating K."/>
            <person name="Fields C.J."/>
        </authorList>
    </citation>
    <scope>NUCLEOTIDE SEQUENCE</scope>
    <source>
        <strain evidence="2">Niue_2</strain>
        <tissue evidence="2">Leaf</tissue>
    </source>
</reference>
<dbReference type="AlphaFoldDB" id="A0A843UIV3"/>
<feature type="region of interest" description="Disordered" evidence="1">
    <location>
        <begin position="1"/>
        <end position="58"/>
    </location>
</feature>
<gene>
    <name evidence="2" type="ORF">Taro_014467</name>
</gene>
<dbReference type="EMBL" id="NMUH01000602">
    <property type="protein sequence ID" value="MQL81996.1"/>
    <property type="molecule type" value="Genomic_DNA"/>
</dbReference>
<protein>
    <submittedName>
        <fullName evidence="2">Uncharacterized protein</fullName>
    </submittedName>
</protein>
<proteinExistence type="predicted"/>
<feature type="compositionally biased region" description="Basic and acidic residues" evidence="1">
    <location>
        <begin position="22"/>
        <end position="38"/>
    </location>
</feature>
<evidence type="ECO:0000313" key="2">
    <source>
        <dbReference type="EMBL" id="MQL81996.1"/>
    </source>
</evidence>
<keyword evidence="3" id="KW-1185">Reference proteome</keyword>
<accession>A0A843UIV3</accession>
<dbReference type="Proteomes" id="UP000652761">
    <property type="component" value="Unassembled WGS sequence"/>
</dbReference>
<feature type="compositionally biased region" description="Polar residues" evidence="1">
    <location>
        <begin position="1"/>
        <end position="19"/>
    </location>
</feature>